<evidence type="ECO:0000313" key="3">
    <source>
        <dbReference type="Proteomes" id="UP000193642"/>
    </source>
</evidence>
<proteinExistence type="predicted"/>
<sequence>MTRFSPDPIVFVRPQNVFPTTQILGRVILLIALALGILNFTPWARQRDILVVISDALSIIVALHGVVGVFWCLVYCALYLWMEGRRREMSVGLKLSKLRSNFN</sequence>
<feature type="transmembrane region" description="Helical" evidence="1">
    <location>
        <begin position="56"/>
        <end position="81"/>
    </location>
</feature>
<dbReference type="Proteomes" id="UP000193642">
    <property type="component" value="Unassembled WGS sequence"/>
</dbReference>
<evidence type="ECO:0000256" key="1">
    <source>
        <dbReference type="SAM" id="Phobius"/>
    </source>
</evidence>
<reference evidence="2 3" key="1">
    <citation type="submission" date="2016-07" db="EMBL/GenBank/DDBJ databases">
        <title>Pervasive Adenine N6-methylation of Active Genes in Fungi.</title>
        <authorList>
            <consortium name="DOE Joint Genome Institute"/>
            <person name="Mondo S.J."/>
            <person name="Dannebaum R.O."/>
            <person name="Kuo R.C."/>
            <person name="Labutti K."/>
            <person name="Haridas S."/>
            <person name="Kuo A."/>
            <person name="Salamov A."/>
            <person name="Ahrendt S.R."/>
            <person name="Lipzen A."/>
            <person name="Sullivan W."/>
            <person name="Andreopoulos W.B."/>
            <person name="Clum A."/>
            <person name="Lindquist E."/>
            <person name="Daum C."/>
            <person name="Ramamoorthy G.K."/>
            <person name="Gryganskyi A."/>
            <person name="Culley D."/>
            <person name="Magnuson J.K."/>
            <person name="James T.Y."/>
            <person name="O'Malley M.A."/>
            <person name="Stajich J.E."/>
            <person name="Spatafora J.W."/>
            <person name="Visel A."/>
            <person name="Grigoriev I.V."/>
        </authorList>
    </citation>
    <scope>NUCLEOTIDE SEQUENCE [LARGE SCALE GENOMIC DNA]</scope>
    <source>
        <strain evidence="2 3">JEL800</strain>
    </source>
</reference>
<dbReference type="EMBL" id="MCGO01000002">
    <property type="protein sequence ID" value="ORY52990.1"/>
    <property type="molecule type" value="Genomic_DNA"/>
</dbReference>
<comment type="caution">
    <text evidence="2">The sequence shown here is derived from an EMBL/GenBank/DDBJ whole genome shotgun (WGS) entry which is preliminary data.</text>
</comment>
<keyword evidence="1" id="KW-0812">Transmembrane</keyword>
<gene>
    <name evidence="2" type="ORF">BCR33DRAFT_711387</name>
</gene>
<protein>
    <submittedName>
        <fullName evidence="2">Uncharacterized protein</fullName>
    </submittedName>
</protein>
<feature type="transmembrane region" description="Helical" evidence="1">
    <location>
        <begin position="23"/>
        <end position="44"/>
    </location>
</feature>
<keyword evidence="3" id="KW-1185">Reference proteome</keyword>
<organism evidence="2 3">
    <name type="scientific">Rhizoclosmatium globosum</name>
    <dbReference type="NCBI Taxonomy" id="329046"/>
    <lineage>
        <taxon>Eukaryota</taxon>
        <taxon>Fungi</taxon>
        <taxon>Fungi incertae sedis</taxon>
        <taxon>Chytridiomycota</taxon>
        <taxon>Chytridiomycota incertae sedis</taxon>
        <taxon>Chytridiomycetes</taxon>
        <taxon>Chytridiales</taxon>
        <taxon>Chytriomycetaceae</taxon>
        <taxon>Rhizoclosmatium</taxon>
    </lineage>
</organism>
<accession>A0A1Y2D167</accession>
<keyword evidence="1" id="KW-0472">Membrane</keyword>
<feature type="non-terminal residue" evidence="2">
    <location>
        <position position="103"/>
    </location>
</feature>
<dbReference type="AlphaFoldDB" id="A0A1Y2D167"/>
<evidence type="ECO:0000313" key="2">
    <source>
        <dbReference type="EMBL" id="ORY52990.1"/>
    </source>
</evidence>
<name>A0A1Y2D167_9FUNG</name>
<keyword evidence="1" id="KW-1133">Transmembrane helix</keyword>